<evidence type="ECO:0000313" key="10">
    <source>
        <dbReference type="EMBL" id="CAH2031782.1"/>
    </source>
</evidence>
<evidence type="ECO:0000256" key="4">
    <source>
        <dbReference type="ARBA" id="ARBA00022475"/>
    </source>
</evidence>
<dbReference type="PANTHER" id="PTHR43065:SF50">
    <property type="entry name" value="HISTIDINE KINASE"/>
    <property type="match status" value="1"/>
</dbReference>
<dbReference type="Gene3D" id="3.30.565.10">
    <property type="entry name" value="Histidine kinase-like ATPase, C-terminal domain"/>
    <property type="match status" value="1"/>
</dbReference>
<keyword evidence="10" id="KW-0808">Transferase</keyword>
<dbReference type="Pfam" id="PF14827">
    <property type="entry name" value="dCache_3"/>
    <property type="match status" value="1"/>
</dbReference>
<dbReference type="Gene3D" id="1.10.287.130">
    <property type="match status" value="1"/>
</dbReference>
<dbReference type="InterPro" id="IPR005467">
    <property type="entry name" value="His_kinase_dom"/>
</dbReference>
<keyword evidence="4" id="KW-1003">Cell membrane</keyword>
<dbReference type="Pfam" id="PF02518">
    <property type="entry name" value="HATPase_c"/>
    <property type="match status" value="1"/>
</dbReference>
<feature type="transmembrane region" description="Helical" evidence="8">
    <location>
        <begin position="304"/>
        <end position="324"/>
    </location>
</feature>
<organism evidence="10 11">
    <name type="scientific">Trichlorobacter ammonificans</name>
    <dbReference type="NCBI Taxonomy" id="2916410"/>
    <lineage>
        <taxon>Bacteria</taxon>
        <taxon>Pseudomonadati</taxon>
        <taxon>Thermodesulfobacteriota</taxon>
        <taxon>Desulfuromonadia</taxon>
        <taxon>Geobacterales</taxon>
        <taxon>Geobacteraceae</taxon>
        <taxon>Trichlorobacter</taxon>
    </lineage>
</organism>
<evidence type="ECO:0000256" key="6">
    <source>
        <dbReference type="ARBA" id="ARBA00022989"/>
    </source>
</evidence>
<keyword evidence="11" id="KW-1185">Reference proteome</keyword>
<evidence type="ECO:0000256" key="7">
    <source>
        <dbReference type="SAM" id="Coils"/>
    </source>
</evidence>
<feature type="coiled-coil region" evidence="7">
    <location>
        <begin position="327"/>
        <end position="411"/>
    </location>
</feature>
<evidence type="ECO:0000256" key="1">
    <source>
        <dbReference type="ARBA" id="ARBA00000085"/>
    </source>
</evidence>
<evidence type="ECO:0000259" key="9">
    <source>
        <dbReference type="PROSITE" id="PS50109"/>
    </source>
</evidence>
<proteinExistence type="predicted"/>
<keyword evidence="8" id="KW-0472">Membrane</keyword>
<evidence type="ECO:0000313" key="11">
    <source>
        <dbReference type="Proteomes" id="UP001295463"/>
    </source>
</evidence>
<dbReference type="PANTHER" id="PTHR43065">
    <property type="entry name" value="SENSOR HISTIDINE KINASE"/>
    <property type="match status" value="1"/>
</dbReference>
<keyword evidence="10" id="KW-0418">Kinase</keyword>
<evidence type="ECO:0000256" key="5">
    <source>
        <dbReference type="ARBA" id="ARBA00022692"/>
    </source>
</evidence>
<dbReference type="PROSITE" id="PS50109">
    <property type="entry name" value="HIS_KIN"/>
    <property type="match status" value="1"/>
</dbReference>
<comment type="catalytic activity">
    <reaction evidence="1">
        <text>ATP + protein L-histidine = ADP + protein N-phospho-L-histidine.</text>
        <dbReference type="EC" id="2.7.13.3"/>
    </reaction>
</comment>
<gene>
    <name evidence="10" type="ORF">GEAMG1_1947</name>
</gene>
<name>A0ABN8HG16_9BACT</name>
<dbReference type="InterPro" id="IPR029150">
    <property type="entry name" value="dCache_3"/>
</dbReference>
<dbReference type="EMBL" id="OW150024">
    <property type="protein sequence ID" value="CAH2031782.1"/>
    <property type="molecule type" value="Genomic_DNA"/>
</dbReference>
<dbReference type="InterPro" id="IPR004358">
    <property type="entry name" value="Sig_transdc_His_kin-like_C"/>
</dbReference>
<dbReference type="PRINTS" id="PR00344">
    <property type="entry name" value="BCTRLSENSOR"/>
</dbReference>
<accession>A0ABN8HG16</accession>
<dbReference type="SMART" id="SM00387">
    <property type="entry name" value="HATPase_c"/>
    <property type="match status" value="1"/>
</dbReference>
<comment type="subcellular location">
    <subcellularLocation>
        <location evidence="2">Cell membrane</location>
        <topology evidence="2">Multi-pass membrane protein</topology>
    </subcellularLocation>
</comment>
<keyword evidence="6 8" id="KW-1133">Transmembrane helix</keyword>
<keyword evidence="7" id="KW-0175">Coiled coil</keyword>
<reference evidence="10 11" key="1">
    <citation type="submission" date="2022-03" db="EMBL/GenBank/DDBJ databases">
        <authorList>
            <person name="Koch H."/>
        </authorList>
    </citation>
    <scope>NUCLEOTIDE SEQUENCE [LARGE SCALE GENOMIC DNA]</scope>
    <source>
        <strain evidence="10 11">G1</strain>
    </source>
</reference>
<keyword evidence="5 8" id="KW-0812">Transmembrane</keyword>
<evidence type="ECO:0000256" key="3">
    <source>
        <dbReference type="ARBA" id="ARBA00012438"/>
    </source>
</evidence>
<feature type="domain" description="Histidine kinase" evidence="9">
    <location>
        <begin position="430"/>
        <end position="673"/>
    </location>
</feature>
<dbReference type="Proteomes" id="UP001295463">
    <property type="component" value="Chromosome"/>
</dbReference>
<protein>
    <recommendedName>
        <fullName evidence="3">histidine kinase</fullName>
        <ecNumber evidence="3">2.7.13.3</ecNumber>
    </recommendedName>
</protein>
<dbReference type="SUPFAM" id="SSF103190">
    <property type="entry name" value="Sensory domain-like"/>
    <property type="match status" value="1"/>
</dbReference>
<dbReference type="RefSeq" id="WP_305732578.1">
    <property type="nucleotide sequence ID" value="NZ_OW150024.1"/>
</dbReference>
<dbReference type="GO" id="GO:0004673">
    <property type="term" value="F:protein histidine kinase activity"/>
    <property type="evidence" value="ECO:0007669"/>
    <property type="project" value="UniProtKB-EC"/>
</dbReference>
<evidence type="ECO:0000256" key="8">
    <source>
        <dbReference type="SAM" id="Phobius"/>
    </source>
</evidence>
<dbReference type="EC" id="2.7.13.3" evidence="3"/>
<dbReference type="InterPro" id="IPR036890">
    <property type="entry name" value="HATPase_C_sf"/>
</dbReference>
<dbReference type="SUPFAM" id="SSF55874">
    <property type="entry name" value="ATPase domain of HSP90 chaperone/DNA topoisomerase II/histidine kinase"/>
    <property type="match status" value="1"/>
</dbReference>
<dbReference type="InterPro" id="IPR003594">
    <property type="entry name" value="HATPase_dom"/>
</dbReference>
<sequence length="703" mass="77772">MIFSNLRRQVLVPLTLTFLVLLGSFLYSAYAIRRNTISDALDRHYHEAQSLFNELLSIRSEWMIATAEPIVIDPFLKNAMRHGDRTALYRQALPYYRRMAGPEGISHLTVYGPDAATVLSIHAPREHVGGTAGNTVRRALESGRPAHGLELAPSGMLALRLVIPWYDATGLLGFIELGSEIGGTMRKLAAISHVDYLVGLDKSLLDRKIWEASVKGAGQRSSWDLLPAKVVSGHSLPRIPDGLVAMLSQPAARSFDGQGWKNIRLDDRRFAAKRFPLVETGGRVVGEFVLLHDTTRIAKDFSNFVLKVVLLGLGICSVLFAFAWRILGQVEARLQTAQQKLADEVANVNRTNTLLEQEVAERQRVEAELIHLNDHLEERVAERTRTLEAMSRELEQGRNELEQAYTELKSRQAVILHQDKMASIGLLAAGVAHDINNPIGFVTNNLEELRVYMTRLQRFLELQQAVAGRCSDAQELEDLARERHELGVDLIFEDFDTLIAESLEGAGRVSSIVRNLRNFSRVDDVEYKRADINECLESTIAITHHELRHKALVHRRFGTIPKIRCYPQQLNQVFMNLLINAAHAIEKRGEVTVSTWAADDAVFISIADTGSGIAPENLSRIFEPFFTTKDVGQGTGLGLSIVYDIVSQHHGEIRVESVPGAGTTFIIRLPLDTGDEVVSGGRAGANVGSVVSFSAVAGGGNVR</sequence>
<dbReference type="InterPro" id="IPR029151">
    <property type="entry name" value="Sensor-like_sf"/>
</dbReference>
<evidence type="ECO:0000256" key="2">
    <source>
        <dbReference type="ARBA" id="ARBA00004651"/>
    </source>
</evidence>